<reference evidence="8" key="1">
    <citation type="submission" date="2017-07" db="EMBL/GenBank/DDBJ databases">
        <authorList>
            <person name="Varghese N."/>
            <person name="Submissions S."/>
        </authorList>
    </citation>
    <scope>NUCLEOTIDE SEQUENCE [LARGE SCALE GENOMIC DNA]</scope>
    <source>
        <strain evidence="8">NLAE-zl-C134</strain>
    </source>
</reference>
<comment type="similarity">
    <text evidence="2 6">Belongs to the transposase mutator family.</text>
</comment>
<comment type="function">
    <text evidence="1 6">Required for the transposition of the insertion element.</text>
</comment>
<evidence type="ECO:0000256" key="5">
    <source>
        <dbReference type="ARBA" id="ARBA00023172"/>
    </source>
</evidence>
<dbReference type="Pfam" id="PF00872">
    <property type="entry name" value="Transposase_mut"/>
    <property type="match status" value="1"/>
</dbReference>
<name>A0A316A1Y8_9FIRM</name>
<evidence type="ECO:0000313" key="7">
    <source>
        <dbReference type="EMBL" id="SUQ13135.1"/>
    </source>
</evidence>
<dbReference type="PANTHER" id="PTHR33217:SF7">
    <property type="entry name" value="TRANSPOSASE FOR INSERTION SEQUENCE ELEMENT IS1081"/>
    <property type="match status" value="1"/>
</dbReference>
<dbReference type="NCBIfam" id="NF033543">
    <property type="entry name" value="transpos_IS256"/>
    <property type="match status" value="1"/>
</dbReference>
<keyword evidence="5 6" id="KW-0233">DNA recombination</keyword>
<evidence type="ECO:0000256" key="4">
    <source>
        <dbReference type="ARBA" id="ARBA00023125"/>
    </source>
</evidence>
<keyword evidence="6" id="KW-0814">Transposable element</keyword>
<dbReference type="GO" id="GO:0004803">
    <property type="term" value="F:transposase activity"/>
    <property type="evidence" value="ECO:0007669"/>
    <property type="project" value="UniProtKB-UniRule"/>
</dbReference>
<organism evidence="7 8">
    <name type="scientific">Faecalicatena contorta</name>
    <dbReference type="NCBI Taxonomy" id="39482"/>
    <lineage>
        <taxon>Bacteria</taxon>
        <taxon>Bacillati</taxon>
        <taxon>Bacillota</taxon>
        <taxon>Clostridia</taxon>
        <taxon>Lachnospirales</taxon>
        <taxon>Lachnospiraceae</taxon>
        <taxon>Faecalicatena</taxon>
    </lineage>
</organism>
<keyword evidence="8" id="KW-1185">Reference proteome</keyword>
<keyword evidence="4 6" id="KW-0238">DNA-binding</keyword>
<protein>
    <recommendedName>
        <fullName evidence="6">Mutator family transposase</fullName>
    </recommendedName>
</protein>
<proteinExistence type="inferred from homology"/>
<evidence type="ECO:0000256" key="1">
    <source>
        <dbReference type="ARBA" id="ARBA00002190"/>
    </source>
</evidence>
<evidence type="ECO:0000256" key="3">
    <source>
        <dbReference type="ARBA" id="ARBA00022578"/>
    </source>
</evidence>
<dbReference type="PANTHER" id="PTHR33217">
    <property type="entry name" value="TRANSPOSASE FOR INSERTION SEQUENCE ELEMENT IS1081"/>
    <property type="match status" value="1"/>
</dbReference>
<accession>A0A316A1Y8</accession>
<dbReference type="EMBL" id="UHJJ01000002">
    <property type="protein sequence ID" value="SUQ13135.1"/>
    <property type="molecule type" value="Genomic_DNA"/>
</dbReference>
<dbReference type="InterPro" id="IPR001207">
    <property type="entry name" value="Transposase_mutator"/>
</dbReference>
<dbReference type="GO" id="GO:0006313">
    <property type="term" value="P:DNA transposition"/>
    <property type="evidence" value="ECO:0007669"/>
    <property type="project" value="UniProtKB-UniRule"/>
</dbReference>
<sequence>MYLAGVFVRRVEDITEALWGTKVSPGTISNLNKKAYEHIETWRTRPLTGEYPYVYVDGVFLKRSWGGEIQNVSILIAIGVGKDGCREIIGAAEGMKEDKESWRSFFVSMKERGLCGVQLIIGDRNLGMFETIPEVFSDARYQRCTVHFYRNIFSVTPRKKMKAVSMMLKAIHAQENKDAAREKAAQVALKFREMKLAKAAEKLEAGIEETLTYMEFPTQHWTRIRTNNTIERLNREIKRRTKAIGAFPDGQSALMLVCARLRHVA</sequence>
<evidence type="ECO:0000313" key="8">
    <source>
        <dbReference type="Proteomes" id="UP000254051"/>
    </source>
</evidence>
<evidence type="ECO:0000256" key="6">
    <source>
        <dbReference type="RuleBase" id="RU365089"/>
    </source>
</evidence>
<keyword evidence="3 6" id="KW-0815">Transposition</keyword>
<dbReference type="AlphaFoldDB" id="A0A316A1Y8"/>
<gene>
    <name evidence="7" type="ORF">SAMN05216529_102353</name>
</gene>
<dbReference type="GO" id="GO:0003677">
    <property type="term" value="F:DNA binding"/>
    <property type="evidence" value="ECO:0007669"/>
    <property type="project" value="UniProtKB-UniRule"/>
</dbReference>
<evidence type="ECO:0000256" key="2">
    <source>
        <dbReference type="ARBA" id="ARBA00010961"/>
    </source>
</evidence>
<dbReference type="Proteomes" id="UP000254051">
    <property type="component" value="Unassembled WGS sequence"/>
</dbReference>